<evidence type="ECO:0000256" key="7">
    <source>
        <dbReference type="ARBA" id="ARBA00022741"/>
    </source>
</evidence>
<evidence type="ECO:0000256" key="2">
    <source>
        <dbReference type="ARBA" id="ARBA00005594"/>
    </source>
</evidence>
<keyword evidence="4 12" id="KW-0963">Cytoplasm</keyword>
<evidence type="ECO:0000313" key="14">
    <source>
        <dbReference type="EMBL" id="VFK65700.1"/>
    </source>
</evidence>
<dbReference type="InterPro" id="IPR015803">
    <property type="entry name" value="Cys-tRNA-ligase"/>
</dbReference>
<dbReference type="EC" id="6.1.1.16" evidence="12"/>
<evidence type="ECO:0000256" key="12">
    <source>
        <dbReference type="HAMAP-Rule" id="MF_00041"/>
    </source>
</evidence>
<dbReference type="Pfam" id="PF09190">
    <property type="entry name" value="DALR_2"/>
    <property type="match status" value="1"/>
</dbReference>
<dbReference type="PRINTS" id="PR00983">
    <property type="entry name" value="TRNASYNTHCYS"/>
</dbReference>
<keyword evidence="10 12" id="KW-0648">Protein biosynthesis</keyword>
<dbReference type="NCBIfam" id="TIGR00435">
    <property type="entry name" value="cysS"/>
    <property type="match status" value="1"/>
</dbReference>
<dbReference type="AlphaFoldDB" id="A0A451AI32"/>
<accession>A0A451AI32</accession>
<keyword evidence="5 12" id="KW-0436">Ligase</keyword>
<dbReference type="SUPFAM" id="SSF47323">
    <property type="entry name" value="Anticodon-binding domain of a subclass of class I aminoacyl-tRNA synthetases"/>
    <property type="match status" value="1"/>
</dbReference>
<dbReference type="InterPro" id="IPR024909">
    <property type="entry name" value="Cys-tRNA/MSH_ligase"/>
</dbReference>
<dbReference type="Pfam" id="PF01406">
    <property type="entry name" value="tRNA-synt_1e"/>
    <property type="match status" value="1"/>
</dbReference>
<dbReference type="InterPro" id="IPR014729">
    <property type="entry name" value="Rossmann-like_a/b/a_fold"/>
</dbReference>
<dbReference type="PANTHER" id="PTHR10890:SF3">
    <property type="entry name" value="CYSTEINE--TRNA LIGASE, CYTOPLASMIC"/>
    <property type="match status" value="1"/>
</dbReference>
<dbReference type="SUPFAM" id="SSF52374">
    <property type="entry name" value="Nucleotidylyl transferase"/>
    <property type="match status" value="1"/>
</dbReference>
<gene>
    <name evidence="12" type="primary">cysS</name>
    <name evidence="14" type="ORF">BECKUNK1418G_GA0071005_106812</name>
    <name evidence="15" type="ORF">BECKUNK1418H_GA0071006_112012</name>
</gene>
<dbReference type="InterPro" id="IPR009080">
    <property type="entry name" value="tRNAsynth_Ia_anticodon-bd"/>
</dbReference>
<dbReference type="InterPro" id="IPR015273">
    <property type="entry name" value="Cys-tRNA-synt_Ia_DALR"/>
</dbReference>
<keyword evidence="6 12" id="KW-0479">Metal-binding</keyword>
<dbReference type="EMBL" id="CAADFZ010000068">
    <property type="protein sequence ID" value="VFK65700.1"/>
    <property type="molecule type" value="Genomic_DNA"/>
</dbReference>
<evidence type="ECO:0000259" key="13">
    <source>
        <dbReference type="SMART" id="SM00840"/>
    </source>
</evidence>
<comment type="subcellular location">
    <subcellularLocation>
        <location evidence="1 12">Cytoplasm</location>
    </subcellularLocation>
</comment>
<dbReference type="CDD" id="cd07963">
    <property type="entry name" value="Anticodon_Ia_Cys"/>
    <property type="match status" value="1"/>
</dbReference>
<dbReference type="GO" id="GO:0008270">
    <property type="term" value="F:zinc ion binding"/>
    <property type="evidence" value="ECO:0007669"/>
    <property type="project" value="UniProtKB-UniRule"/>
</dbReference>
<dbReference type="PANTHER" id="PTHR10890">
    <property type="entry name" value="CYSTEINYL-TRNA SYNTHETASE"/>
    <property type="match status" value="1"/>
</dbReference>
<dbReference type="Gene3D" id="1.20.120.1910">
    <property type="entry name" value="Cysteine-tRNA ligase, C-terminal anti-codon recognition domain"/>
    <property type="match status" value="1"/>
</dbReference>
<dbReference type="Pfam" id="PF23493">
    <property type="entry name" value="CysS_C"/>
    <property type="match status" value="1"/>
</dbReference>
<feature type="binding site" evidence="12">
    <location>
        <position position="209"/>
    </location>
    <ligand>
        <name>Zn(2+)</name>
        <dbReference type="ChEBI" id="CHEBI:29105"/>
    </ligand>
</feature>
<dbReference type="CDD" id="cd00672">
    <property type="entry name" value="CysRS_core"/>
    <property type="match status" value="1"/>
</dbReference>
<evidence type="ECO:0000256" key="9">
    <source>
        <dbReference type="ARBA" id="ARBA00022840"/>
    </source>
</evidence>
<comment type="cofactor">
    <cofactor evidence="12">
        <name>Zn(2+)</name>
        <dbReference type="ChEBI" id="CHEBI:29105"/>
    </cofactor>
    <text evidence="12">Binds 1 zinc ion per subunit.</text>
</comment>
<comment type="catalytic activity">
    <reaction evidence="12">
        <text>tRNA(Cys) + L-cysteine + ATP = L-cysteinyl-tRNA(Cys) + AMP + diphosphate</text>
        <dbReference type="Rhea" id="RHEA:17773"/>
        <dbReference type="Rhea" id="RHEA-COMP:9661"/>
        <dbReference type="Rhea" id="RHEA-COMP:9679"/>
        <dbReference type="ChEBI" id="CHEBI:30616"/>
        <dbReference type="ChEBI" id="CHEBI:33019"/>
        <dbReference type="ChEBI" id="CHEBI:35235"/>
        <dbReference type="ChEBI" id="CHEBI:78442"/>
        <dbReference type="ChEBI" id="CHEBI:78517"/>
        <dbReference type="ChEBI" id="CHEBI:456215"/>
        <dbReference type="EC" id="6.1.1.16"/>
    </reaction>
</comment>
<dbReference type="GO" id="GO:0005829">
    <property type="term" value="C:cytosol"/>
    <property type="evidence" value="ECO:0007669"/>
    <property type="project" value="TreeGrafter"/>
</dbReference>
<evidence type="ECO:0000256" key="8">
    <source>
        <dbReference type="ARBA" id="ARBA00022833"/>
    </source>
</evidence>
<dbReference type="GO" id="GO:0005524">
    <property type="term" value="F:ATP binding"/>
    <property type="evidence" value="ECO:0007669"/>
    <property type="project" value="UniProtKB-UniRule"/>
</dbReference>
<name>A0A451AI32_9GAMM</name>
<dbReference type="FunFam" id="3.40.50.620:FF:000009">
    <property type="entry name" value="Cysteine--tRNA ligase"/>
    <property type="match status" value="1"/>
</dbReference>
<dbReference type="InterPro" id="IPR032678">
    <property type="entry name" value="tRNA-synt_1_cat_dom"/>
</dbReference>
<dbReference type="GO" id="GO:0006423">
    <property type="term" value="P:cysteinyl-tRNA aminoacylation"/>
    <property type="evidence" value="ECO:0007669"/>
    <property type="project" value="UniProtKB-UniRule"/>
</dbReference>
<keyword evidence="7 12" id="KW-0547">Nucleotide-binding</keyword>
<keyword evidence="11 12" id="KW-0030">Aminoacyl-tRNA synthetase</keyword>
<dbReference type="SMART" id="SM00840">
    <property type="entry name" value="DALR_2"/>
    <property type="match status" value="1"/>
</dbReference>
<evidence type="ECO:0000256" key="4">
    <source>
        <dbReference type="ARBA" id="ARBA00022490"/>
    </source>
</evidence>
<keyword evidence="9 12" id="KW-0067">ATP-binding</keyword>
<evidence type="ECO:0000256" key="1">
    <source>
        <dbReference type="ARBA" id="ARBA00004496"/>
    </source>
</evidence>
<evidence type="ECO:0000256" key="6">
    <source>
        <dbReference type="ARBA" id="ARBA00022723"/>
    </source>
</evidence>
<evidence type="ECO:0000313" key="15">
    <source>
        <dbReference type="EMBL" id="VFK72534.1"/>
    </source>
</evidence>
<keyword evidence="8 12" id="KW-0862">Zinc</keyword>
<feature type="binding site" evidence="12">
    <location>
        <position position="28"/>
    </location>
    <ligand>
        <name>Zn(2+)</name>
        <dbReference type="ChEBI" id="CHEBI:29105"/>
    </ligand>
</feature>
<comment type="similarity">
    <text evidence="2 12">Belongs to the class-I aminoacyl-tRNA synthetase family.</text>
</comment>
<dbReference type="EMBL" id="CAADGD010000120">
    <property type="protein sequence ID" value="VFK72534.1"/>
    <property type="molecule type" value="Genomic_DNA"/>
</dbReference>
<feature type="short sequence motif" description="'KMSKS' region" evidence="12">
    <location>
        <begin position="266"/>
        <end position="270"/>
    </location>
</feature>
<dbReference type="HAMAP" id="MF_00041">
    <property type="entry name" value="Cys_tRNA_synth"/>
    <property type="match status" value="1"/>
</dbReference>
<evidence type="ECO:0000256" key="11">
    <source>
        <dbReference type="ARBA" id="ARBA00023146"/>
    </source>
</evidence>
<reference evidence="14" key="1">
    <citation type="submission" date="2019-02" db="EMBL/GenBank/DDBJ databases">
        <authorList>
            <person name="Gruber-Vodicka R. H."/>
            <person name="Seah K. B. B."/>
        </authorList>
    </citation>
    <scope>NUCLEOTIDE SEQUENCE</scope>
    <source>
        <strain evidence="15">BECK_BY19</strain>
        <strain evidence="14">BECK_BY8</strain>
    </source>
</reference>
<feature type="binding site" evidence="12">
    <location>
        <position position="234"/>
    </location>
    <ligand>
        <name>Zn(2+)</name>
        <dbReference type="ChEBI" id="CHEBI:29105"/>
    </ligand>
</feature>
<feature type="short sequence motif" description="'HIGH' region" evidence="12">
    <location>
        <begin position="30"/>
        <end position="40"/>
    </location>
</feature>
<comment type="subunit">
    <text evidence="3 12">Monomer.</text>
</comment>
<evidence type="ECO:0000256" key="3">
    <source>
        <dbReference type="ARBA" id="ARBA00011245"/>
    </source>
</evidence>
<evidence type="ECO:0000256" key="5">
    <source>
        <dbReference type="ARBA" id="ARBA00022598"/>
    </source>
</evidence>
<feature type="binding site" evidence="12">
    <location>
        <position position="238"/>
    </location>
    <ligand>
        <name>Zn(2+)</name>
        <dbReference type="ChEBI" id="CHEBI:29105"/>
    </ligand>
</feature>
<dbReference type="InterPro" id="IPR056411">
    <property type="entry name" value="CysS_C"/>
</dbReference>
<feature type="domain" description="Cysteinyl-tRNA synthetase class Ia DALR" evidence="13">
    <location>
        <begin position="345"/>
        <end position="407"/>
    </location>
</feature>
<feature type="binding site" evidence="12">
    <location>
        <position position="269"/>
    </location>
    <ligand>
        <name>ATP</name>
        <dbReference type="ChEBI" id="CHEBI:30616"/>
    </ligand>
</feature>
<dbReference type="Gene3D" id="3.40.50.620">
    <property type="entry name" value="HUPs"/>
    <property type="match status" value="1"/>
</dbReference>
<protein>
    <recommendedName>
        <fullName evidence="12">Cysteine--tRNA ligase</fullName>
        <ecNumber evidence="12">6.1.1.16</ecNumber>
    </recommendedName>
    <alternativeName>
        <fullName evidence="12">Cysteinyl-tRNA synthetase</fullName>
        <shortName evidence="12">CysRS</shortName>
    </alternativeName>
</protein>
<proteinExistence type="inferred from homology"/>
<sequence>MLRIFNTLTNKKEIFQPIVPGKVRMYVCGMTVYDYCHLGHARVLVAFDVIVRYLRGQGFDVTYVRNITDIDDKIIARANEMGEDFRVLTDRFIRAMREDEAVLGISRPDVEPRATESMEEIVGMIQTLVDKGHAYAGPGGDVYYDVGSFPSYGQLSGKCIHDLQAGARVEIDKAKRNPLDFVLWKAAKPDEPHWASPWGPGRPGWHIECSAMSVGCLGNHFDIHGGGMDLKFPHHENEIAQSEAATGESFVNTWIHNGFVRVSDEKMSKSLGNFFTVRQVLERYPAEVVRYFVVASQYRSPLNYSEQQLEQAWAGLNRLYTALRDLPLADANAGISVKAQEYDTQFRAAMDDDFNTPEALAVLFDIAREINRARQKNDLPRAVGLGATLRELGEILGLLQADPVGFLQIGAARMSGGALGSEEIEQLIAERVDARSRKNWSKADEIRDALKAQGIILEDSGGKTIWRRAS</sequence>
<evidence type="ECO:0000256" key="10">
    <source>
        <dbReference type="ARBA" id="ARBA00022917"/>
    </source>
</evidence>
<organism evidence="14">
    <name type="scientific">Candidatus Kentrum sp. UNK</name>
    <dbReference type="NCBI Taxonomy" id="2126344"/>
    <lineage>
        <taxon>Bacteria</taxon>
        <taxon>Pseudomonadati</taxon>
        <taxon>Pseudomonadota</taxon>
        <taxon>Gammaproteobacteria</taxon>
        <taxon>Candidatus Kentrum</taxon>
    </lineage>
</organism>
<dbReference type="GO" id="GO:0004817">
    <property type="term" value="F:cysteine-tRNA ligase activity"/>
    <property type="evidence" value="ECO:0007669"/>
    <property type="project" value="UniProtKB-UniRule"/>
</dbReference>